<evidence type="ECO:0000313" key="2">
    <source>
        <dbReference type="EMBL" id="AWI32739.1"/>
    </source>
</evidence>
<dbReference type="AlphaFoldDB" id="A0A2S1T246"/>
<protein>
    <recommendedName>
        <fullName evidence="4">Lipoprotein</fullName>
    </recommendedName>
</protein>
<dbReference type="EMBL" id="CP029188">
    <property type="protein sequence ID" value="AWI32739.1"/>
    <property type="molecule type" value="Genomic_DNA"/>
</dbReference>
<dbReference type="Proteomes" id="UP000244900">
    <property type="component" value="Chromosome"/>
</dbReference>
<proteinExistence type="predicted"/>
<feature type="chain" id="PRO_5015559210" description="Lipoprotein" evidence="1">
    <location>
        <begin position="22"/>
        <end position="147"/>
    </location>
</feature>
<keyword evidence="3" id="KW-1185">Reference proteome</keyword>
<name>A0A2S1T246_9ACTN</name>
<keyword evidence="1" id="KW-0732">Signal</keyword>
<evidence type="ECO:0008006" key="4">
    <source>
        <dbReference type="Google" id="ProtNLM"/>
    </source>
</evidence>
<accession>A0A2S1T246</accession>
<evidence type="ECO:0000256" key="1">
    <source>
        <dbReference type="SAM" id="SignalP"/>
    </source>
</evidence>
<dbReference type="RefSeq" id="WP_108908607.1">
    <property type="nucleotide sequence ID" value="NZ_CP029188.1"/>
</dbReference>
<organism evidence="2 3">
    <name type="scientific">Streptomyces tirandamycinicus</name>
    <dbReference type="NCBI Taxonomy" id="2174846"/>
    <lineage>
        <taxon>Bacteria</taxon>
        <taxon>Bacillati</taxon>
        <taxon>Actinomycetota</taxon>
        <taxon>Actinomycetes</taxon>
        <taxon>Kitasatosporales</taxon>
        <taxon>Streptomycetaceae</taxon>
        <taxon>Streptomyces</taxon>
    </lineage>
</organism>
<reference evidence="2 3" key="1">
    <citation type="submission" date="2018-05" db="EMBL/GenBank/DDBJ databases">
        <title>Complete genome sequence of sponge-derived Streptomyces sp. HNM0039.</title>
        <authorList>
            <person name="Huang X."/>
            <person name="Zhou S."/>
        </authorList>
    </citation>
    <scope>NUCLEOTIDE SEQUENCE [LARGE SCALE GENOMIC DNA]</scope>
    <source>
        <strain evidence="2 3">HNM0039</strain>
    </source>
</reference>
<dbReference type="KEGG" id="stir:DDW44_30975"/>
<sequence length="147" mass="15994">MAGALGLAAVLLAAAGCAAQAGDERPTPTDLPTVPRTERFTLRVPQHDHMASVSFTTVNVTMTCQTSGLAVTLESQESRNDLLLTVNMDPVKATNAVRDWEQVHADVRADVPWRRVAAPWTCVNGLDHVLTVEVMTARQREQYGLDE</sequence>
<evidence type="ECO:0000313" key="3">
    <source>
        <dbReference type="Proteomes" id="UP000244900"/>
    </source>
</evidence>
<feature type="signal peptide" evidence="1">
    <location>
        <begin position="1"/>
        <end position="21"/>
    </location>
</feature>
<gene>
    <name evidence="2" type="ORF">DDW44_30975</name>
</gene>